<proteinExistence type="predicted"/>
<gene>
    <name evidence="2" type="ORF">GCM10010170_017500</name>
</gene>
<organism evidence="2 3">
    <name type="scientific">Dactylosporangium salmoneum</name>
    <dbReference type="NCBI Taxonomy" id="53361"/>
    <lineage>
        <taxon>Bacteria</taxon>
        <taxon>Bacillati</taxon>
        <taxon>Actinomycetota</taxon>
        <taxon>Actinomycetes</taxon>
        <taxon>Micromonosporales</taxon>
        <taxon>Micromonosporaceae</taxon>
        <taxon>Dactylosporangium</taxon>
    </lineage>
</organism>
<dbReference type="RefSeq" id="WP_344611755.1">
    <property type="nucleotide sequence ID" value="NZ_BAAARV010000016.1"/>
</dbReference>
<accession>A0ABP5SR16</accession>
<feature type="transmembrane region" description="Helical" evidence="1">
    <location>
        <begin position="65"/>
        <end position="88"/>
    </location>
</feature>
<evidence type="ECO:0008006" key="4">
    <source>
        <dbReference type="Google" id="ProtNLM"/>
    </source>
</evidence>
<comment type="caution">
    <text evidence="2">The sequence shown here is derived from an EMBL/GenBank/DDBJ whole genome shotgun (WGS) entry which is preliminary data.</text>
</comment>
<dbReference type="Proteomes" id="UP001501444">
    <property type="component" value="Unassembled WGS sequence"/>
</dbReference>
<sequence length="198" mass="19563">MRRDWRDTISVAADVALVGIVVTAASVPLVTAGAALRTGSAAIRAITAGEGVDARALWRLFRASLLPGALATAAAAAVGLLLASDIGAVAAGRVPGGAPALAATAAAAAVLLAVGGLGVVHLGRDTSRGAWPHALAWAARTAWRHPGAAAAVAGVPAVAAALAALIPLTAPLLVGYTLYALHAVTIRLVRPVRIDQVL</sequence>
<evidence type="ECO:0000256" key="1">
    <source>
        <dbReference type="SAM" id="Phobius"/>
    </source>
</evidence>
<evidence type="ECO:0000313" key="2">
    <source>
        <dbReference type="EMBL" id="GAA2336871.1"/>
    </source>
</evidence>
<feature type="transmembrane region" description="Helical" evidence="1">
    <location>
        <begin position="15"/>
        <end position="36"/>
    </location>
</feature>
<evidence type="ECO:0000313" key="3">
    <source>
        <dbReference type="Proteomes" id="UP001501444"/>
    </source>
</evidence>
<keyword evidence="3" id="KW-1185">Reference proteome</keyword>
<feature type="transmembrane region" description="Helical" evidence="1">
    <location>
        <begin position="100"/>
        <end position="122"/>
    </location>
</feature>
<protein>
    <recommendedName>
        <fullName evidence="4">DUF624 domain-containing protein</fullName>
    </recommendedName>
</protein>
<keyword evidence="1" id="KW-0812">Transmembrane</keyword>
<feature type="transmembrane region" description="Helical" evidence="1">
    <location>
        <begin position="143"/>
        <end position="166"/>
    </location>
</feature>
<keyword evidence="1" id="KW-0472">Membrane</keyword>
<keyword evidence="1" id="KW-1133">Transmembrane helix</keyword>
<reference evidence="3" key="1">
    <citation type="journal article" date="2019" name="Int. J. Syst. Evol. Microbiol.">
        <title>The Global Catalogue of Microorganisms (GCM) 10K type strain sequencing project: providing services to taxonomists for standard genome sequencing and annotation.</title>
        <authorList>
            <consortium name="The Broad Institute Genomics Platform"/>
            <consortium name="The Broad Institute Genome Sequencing Center for Infectious Disease"/>
            <person name="Wu L."/>
            <person name="Ma J."/>
        </authorList>
    </citation>
    <scope>NUCLEOTIDE SEQUENCE [LARGE SCALE GENOMIC DNA]</scope>
    <source>
        <strain evidence="3">JCM 3272</strain>
    </source>
</reference>
<dbReference type="EMBL" id="BAAARV010000016">
    <property type="protein sequence ID" value="GAA2336871.1"/>
    <property type="molecule type" value="Genomic_DNA"/>
</dbReference>
<name>A0ABP5SR16_9ACTN</name>